<name>A0A1H4KYI5_9NOCA</name>
<sequence>MTATVTDAVTSPAHVGVLGGGRMGSGIAHAWLVSGAHVTVVEKDAESANLTRDRIVASVTKAVDKNPGIGDRATLIDSLQVVNEIAAVHQAQLVIESVPESVPLKRDVLQRIEKAAPQAVLATNTSAISIDVLARGLTRPQNFLGLHFFNPVPSSALIEIVVGSQTDSVLVEQVRGWSEGLGKTAIVVKDSPGFASSRLGVLLALEAMRMVEDGVASVEDVDLAMTLGYRHPIGPLKTTDIVGLDVRLAIAETLEKEVGEHFKPPAILRRLVDEGKLGRKTGSGFYDWARS</sequence>
<feature type="binding site" evidence="5">
    <location>
        <position position="58"/>
    </location>
    <ligand>
        <name>CoA</name>
        <dbReference type="ChEBI" id="CHEBI:57287"/>
    </ligand>
</feature>
<evidence type="ECO:0000256" key="5">
    <source>
        <dbReference type="PIRSR" id="PIRSR000105-3"/>
    </source>
</evidence>
<dbReference type="Proteomes" id="UP000183561">
    <property type="component" value="Unassembled WGS sequence"/>
</dbReference>
<dbReference type="PIRSF" id="PIRSF000105">
    <property type="entry name" value="HCDH"/>
    <property type="match status" value="1"/>
</dbReference>
<dbReference type="InterPro" id="IPR022694">
    <property type="entry name" value="3-OHacyl-CoA_DH"/>
</dbReference>
<evidence type="ECO:0000313" key="9">
    <source>
        <dbReference type="Proteomes" id="UP000183561"/>
    </source>
</evidence>
<evidence type="ECO:0000259" key="6">
    <source>
        <dbReference type="Pfam" id="PF00725"/>
    </source>
</evidence>
<dbReference type="GO" id="GO:0016616">
    <property type="term" value="F:oxidoreductase activity, acting on the CH-OH group of donors, NAD or NADP as acceptor"/>
    <property type="evidence" value="ECO:0007669"/>
    <property type="project" value="InterPro"/>
</dbReference>
<dbReference type="InterPro" id="IPR036291">
    <property type="entry name" value="NAD(P)-bd_dom_sf"/>
</dbReference>
<feature type="domain" description="3-hydroxyacyl-CoA dehydrogenase NAD binding" evidence="7">
    <location>
        <begin position="14"/>
        <end position="190"/>
    </location>
</feature>
<evidence type="ECO:0000313" key="8">
    <source>
        <dbReference type="EMBL" id="SEB63574.1"/>
    </source>
</evidence>
<evidence type="ECO:0000256" key="2">
    <source>
        <dbReference type="ARBA" id="ARBA00009463"/>
    </source>
</evidence>
<evidence type="ECO:0000256" key="1">
    <source>
        <dbReference type="ARBA" id="ARBA00005086"/>
    </source>
</evidence>
<comment type="similarity">
    <text evidence="2">Belongs to the 3-hydroxyacyl-CoA dehydrogenase family.</text>
</comment>
<protein>
    <submittedName>
        <fullName evidence="8">3-hydroxyacyl-CoA dehydrogenase</fullName>
    </submittedName>
</protein>
<comment type="pathway">
    <text evidence="1">Lipid metabolism; butanoate metabolism.</text>
</comment>
<feature type="binding site" evidence="5">
    <location>
        <position position="126"/>
    </location>
    <ligand>
        <name>CoA</name>
        <dbReference type="ChEBI" id="CHEBI:57287"/>
    </ligand>
</feature>
<feature type="site" description="Important for catalytic activity" evidence="4">
    <location>
        <position position="147"/>
    </location>
</feature>
<dbReference type="PANTHER" id="PTHR48075">
    <property type="entry name" value="3-HYDROXYACYL-COA DEHYDROGENASE FAMILY PROTEIN"/>
    <property type="match status" value="1"/>
</dbReference>
<feature type="domain" description="3-hydroxyacyl-CoA dehydrogenase C-terminal" evidence="6">
    <location>
        <begin position="193"/>
        <end position="288"/>
    </location>
</feature>
<dbReference type="InterPro" id="IPR013328">
    <property type="entry name" value="6PGD_dom2"/>
</dbReference>
<evidence type="ECO:0000256" key="4">
    <source>
        <dbReference type="PIRSR" id="PIRSR000105-1"/>
    </source>
</evidence>
<dbReference type="PANTHER" id="PTHR48075:SF5">
    <property type="entry name" value="3-HYDROXYBUTYRYL-COA DEHYDROGENASE"/>
    <property type="match status" value="1"/>
</dbReference>
<dbReference type="InterPro" id="IPR006108">
    <property type="entry name" value="3HC_DH_C"/>
</dbReference>
<dbReference type="GO" id="GO:0006631">
    <property type="term" value="P:fatty acid metabolic process"/>
    <property type="evidence" value="ECO:0007669"/>
    <property type="project" value="InterPro"/>
</dbReference>
<proteinExistence type="inferred from homology"/>
<dbReference type="RefSeq" id="WP_174705537.1">
    <property type="nucleotide sequence ID" value="NZ_FNSV01000005.1"/>
</dbReference>
<organism evidence="8 9">
    <name type="scientific">Rhodococcus koreensis</name>
    <dbReference type="NCBI Taxonomy" id="99653"/>
    <lineage>
        <taxon>Bacteria</taxon>
        <taxon>Bacillati</taxon>
        <taxon>Actinomycetota</taxon>
        <taxon>Actinomycetes</taxon>
        <taxon>Mycobacteriales</taxon>
        <taxon>Nocardiaceae</taxon>
        <taxon>Rhodococcus</taxon>
    </lineage>
</organism>
<dbReference type="Gene3D" id="1.10.1040.10">
    <property type="entry name" value="N-(1-d-carboxylethyl)-l-norvaline Dehydrogenase, domain 2"/>
    <property type="match status" value="1"/>
</dbReference>
<dbReference type="SUPFAM" id="SSF48179">
    <property type="entry name" value="6-phosphogluconate dehydrogenase C-terminal domain-like"/>
    <property type="match status" value="1"/>
</dbReference>
<dbReference type="EMBL" id="FNSV01000005">
    <property type="protein sequence ID" value="SEB63574.1"/>
    <property type="molecule type" value="Genomic_DNA"/>
</dbReference>
<accession>A0A1H4KYI5</accession>
<dbReference type="Gene3D" id="3.40.50.720">
    <property type="entry name" value="NAD(P)-binding Rossmann-like Domain"/>
    <property type="match status" value="1"/>
</dbReference>
<dbReference type="InterPro" id="IPR008927">
    <property type="entry name" value="6-PGluconate_DH-like_C_sf"/>
</dbReference>
<gene>
    <name evidence="8" type="ORF">SAMN04490239_0986</name>
</gene>
<dbReference type="Pfam" id="PF00725">
    <property type="entry name" value="3HCDH"/>
    <property type="match status" value="1"/>
</dbReference>
<dbReference type="AlphaFoldDB" id="A0A1H4KYI5"/>
<evidence type="ECO:0000256" key="3">
    <source>
        <dbReference type="ARBA" id="ARBA00023002"/>
    </source>
</evidence>
<dbReference type="SUPFAM" id="SSF51735">
    <property type="entry name" value="NAD(P)-binding Rossmann-fold domains"/>
    <property type="match status" value="1"/>
</dbReference>
<dbReference type="GO" id="GO:0070403">
    <property type="term" value="F:NAD+ binding"/>
    <property type="evidence" value="ECO:0007669"/>
    <property type="project" value="InterPro"/>
</dbReference>
<feature type="binding site" evidence="5">
    <location>
        <position position="65"/>
    </location>
    <ligand>
        <name>CoA</name>
        <dbReference type="ChEBI" id="CHEBI:57287"/>
    </ligand>
</feature>
<dbReference type="InterPro" id="IPR006176">
    <property type="entry name" value="3-OHacyl-CoA_DH_NAD-bd"/>
</dbReference>
<evidence type="ECO:0000259" key="7">
    <source>
        <dbReference type="Pfam" id="PF02737"/>
    </source>
</evidence>
<keyword evidence="9" id="KW-1185">Reference proteome</keyword>
<dbReference type="Pfam" id="PF02737">
    <property type="entry name" value="3HCDH_N"/>
    <property type="match status" value="1"/>
</dbReference>
<reference evidence="9" key="1">
    <citation type="submission" date="2016-10" db="EMBL/GenBank/DDBJ databases">
        <authorList>
            <person name="Varghese N."/>
            <person name="Submissions S."/>
        </authorList>
    </citation>
    <scope>NUCLEOTIDE SEQUENCE [LARGE SCALE GENOMIC DNA]</scope>
    <source>
        <strain evidence="9">DSM 44498</strain>
    </source>
</reference>
<keyword evidence="3" id="KW-0560">Oxidoreductase</keyword>